<evidence type="ECO:0000259" key="2">
    <source>
        <dbReference type="Pfam" id="PF13860"/>
    </source>
</evidence>
<sequence length="475" mass="52023">ATYARFRFSKSSIAGPEGSALDGEVEDYAVEIQEAEEEVEYDFGDAPSPYPTKMSDQGAYHTIDSAFKWGAAVDSETDGQPDANAMGDDNDGIDDEEASVSITGGTLLFNQSVTIVSNASVKIGMWIDWDRDGSWQNNGWDMTIMNSSPYDATVSFGLVTFNLNLTPGIYNLRLRCYQDATTTADYTGYGGVGEVEDYQFTYVEEIVAFDYGDAPLPYPTQMQLGAKPDDAWRHPIAEGVYLGQSVDSEADGQPNADATGDGADGISDDDGVTFASSLIAGETANLEVTASVAGFLNGFIDFNQDYDWDDAEDQIFCEEPLTAGVNYLSFDMPPDAQLGDTYARFRFSTEKLFRSIQTENAWYAKDGELEDYEVTVISMGDLASGARLIANHPNPFYPSTQVSFMLPNSANVILEIYNVRGEYITTLLNDERGPGLNRVTWDGRDRSGDEVVSGVYFAKMKTPKYTGAIRMVLLK</sequence>
<proteinExistence type="predicted"/>
<dbReference type="InterPro" id="IPR045474">
    <property type="entry name" value="GEVED"/>
</dbReference>
<dbReference type="Gene3D" id="2.60.40.4070">
    <property type="match status" value="1"/>
</dbReference>
<protein>
    <recommendedName>
        <fullName evidence="6">T9SS type A sorting domain-containing protein</fullName>
    </recommendedName>
</protein>
<feature type="non-terminal residue" evidence="4">
    <location>
        <position position="1"/>
    </location>
</feature>
<name>A0A948S0L8_UNCEI</name>
<evidence type="ECO:0000259" key="3">
    <source>
        <dbReference type="Pfam" id="PF20009"/>
    </source>
</evidence>
<evidence type="ECO:0000313" key="5">
    <source>
        <dbReference type="Proteomes" id="UP000777784"/>
    </source>
</evidence>
<dbReference type="Pfam" id="PF13860">
    <property type="entry name" value="FlgD_ig"/>
    <property type="match status" value="1"/>
</dbReference>
<evidence type="ECO:0000313" key="4">
    <source>
        <dbReference type="EMBL" id="MBU2692652.1"/>
    </source>
</evidence>
<feature type="domain" description="GEVED" evidence="3">
    <location>
        <begin position="296"/>
        <end position="375"/>
    </location>
</feature>
<dbReference type="Pfam" id="PF20009">
    <property type="entry name" value="GEVED"/>
    <property type="match status" value="2"/>
</dbReference>
<dbReference type="AlphaFoldDB" id="A0A948S0L8"/>
<feature type="domain" description="GEVED" evidence="3">
    <location>
        <begin position="123"/>
        <end position="200"/>
    </location>
</feature>
<evidence type="ECO:0008006" key="6">
    <source>
        <dbReference type="Google" id="ProtNLM"/>
    </source>
</evidence>
<dbReference type="EMBL" id="JAHJDP010000097">
    <property type="protein sequence ID" value="MBU2692652.1"/>
    <property type="molecule type" value="Genomic_DNA"/>
</dbReference>
<reference evidence="4" key="1">
    <citation type="submission" date="2021-05" db="EMBL/GenBank/DDBJ databases">
        <title>Energy efficiency and biological interactions define the core microbiome of deep oligotrophic groundwater.</title>
        <authorList>
            <person name="Mehrshad M."/>
            <person name="Lopez-Fernandez M."/>
            <person name="Bell E."/>
            <person name="Bernier-Latmani R."/>
            <person name="Bertilsson S."/>
            <person name="Dopson M."/>
        </authorList>
    </citation>
    <scope>NUCLEOTIDE SEQUENCE</scope>
    <source>
        <strain evidence="4">Modern_marine.mb.64</strain>
    </source>
</reference>
<comment type="caution">
    <text evidence="4">The sequence shown here is derived from an EMBL/GenBank/DDBJ whole genome shotgun (WGS) entry which is preliminary data.</text>
</comment>
<feature type="compositionally biased region" description="Low complexity" evidence="1">
    <location>
        <begin position="256"/>
        <end position="265"/>
    </location>
</feature>
<gene>
    <name evidence="4" type="ORF">KJ970_17185</name>
</gene>
<organism evidence="4 5">
    <name type="scientific">Eiseniibacteriota bacterium</name>
    <dbReference type="NCBI Taxonomy" id="2212470"/>
    <lineage>
        <taxon>Bacteria</taxon>
        <taxon>Candidatus Eiseniibacteriota</taxon>
    </lineage>
</organism>
<feature type="region of interest" description="Disordered" evidence="1">
    <location>
        <begin position="246"/>
        <end position="266"/>
    </location>
</feature>
<feature type="domain" description="FlgD/Vpr Ig-like" evidence="2">
    <location>
        <begin position="401"/>
        <end position="461"/>
    </location>
</feature>
<feature type="region of interest" description="Disordered" evidence="1">
    <location>
        <begin position="74"/>
        <end position="96"/>
    </location>
</feature>
<evidence type="ECO:0000256" key="1">
    <source>
        <dbReference type="SAM" id="MobiDB-lite"/>
    </source>
</evidence>
<dbReference type="Proteomes" id="UP000777784">
    <property type="component" value="Unassembled WGS sequence"/>
</dbReference>
<accession>A0A948S0L8</accession>
<dbReference type="InterPro" id="IPR025965">
    <property type="entry name" value="FlgD/Vpr_Ig-like"/>
</dbReference>